<feature type="region of interest" description="Disordered" evidence="1">
    <location>
        <begin position="43"/>
        <end position="63"/>
    </location>
</feature>
<dbReference type="OrthoDB" id="2143914at2759"/>
<feature type="non-terminal residue" evidence="2">
    <location>
        <position position="1"/>
    </location>
</feature>
<dbReference type="EMBL" id="KZ375660">
    <property type="protein sequence ID" value="PIO56511.1"/>
    <property type="molecule type" value="Genomic_DNA"/>
</dbReference>
<evidence type="ECO:0000313" key="2">
    <source>
        <dbReference type="EMBL" id="PIO56511.1"/>
    </source>
</evidence>
<evidence type="ECO:0000313" key="3">
    <source>
        <dbReference type="Proteomes" id="UP000230423"/>
    </source>
</evidence>
<feature type="non-terminal residue" evidence="2">
    <location>
        <position position="63"/>
    </location>
</feature>
<proteinExistence type="predicted"/>
<organism evidence="2 3">
    <name type="scientific">Teladorsagia circumcincta</name>
    <name type="common">Brown stomach worm</name>
    <name type="synonym">Ostertagia circumcincta</name>
    <dbReference type="NCBI Taxonomy" id="45464"/>
    <lineage>
        <taxon>Eukaryota</taxon>
        <taxon>Metazoa</taxon>
        <taxon>Ecdysozoa</taxon>
        <taxon>Nematoda</taxon>
        <taxon>Chromadorea</taxon>
        <taxon>Rhabditida</taxon>
        <taxon>Rhabditina</taxon>
        <taxon>Rhabditomorpha</taxon>
        <taxon>Strongyloidea</taxon>
        <taxon>Trichostrongylidae</taxon>
        <taxon>Teladorsagia</taxon>
    </lineage>
</organism>
<dbReference type="AlphaFoldDB" id="A0A2G9TEY3"/>
<evidence type="ECO:0000256" key="1">
    <source>
        <dbReference type="SAM" id="MobiDB-lite"/>
    </source>
</evidence>
<reference evidence="2 3" key="1">
    <citation type="submission" date="2015-09" db="EMBL/GenBank/DDBJ databases">
        <title>Draft genome of the parasitic nematode Teladorsagia circumcincta isolate WARC Sus (inbred).</title>
        <authorList>
            <person name="Mitreva M."/>
        </authorList>
    </citation>
    <scope>NUCLEOTIDE SEQUENCE [LARGE SCALE GENOMIC DNA]</scope>
    <source>
        <strain evidence="2 3">S</strain>
    </source>
</reference>
<name>A0A2G9TEY3_TELCI</name>
<gene>
    <name evidence="2" type="ORF">TELCIR_22089</name>
</gene>
<keyword evidence="3" id="KW-1185">Reference proteome</keyword>
<accession>A0A2G9TEY3</accession>
<sequence length="63" mass="7586">AWMEKKLDHERGLDHLARNKVPVIQYLPPYFKDENMMCPPQNEEAKHKLQYTTFDPLTKEDKK</sequence>
<protein>
    <submittedName>
        <fullName evidence="2">Uncharacterized protein</fullName>
    </submittedName>
</protein>
<dbReference type="Proteomes" id="UP000230423">
    <property type="component" value="Unassembled WGS sequence"/>
</dbReference>